<dbReference type="GO" id="GO:0006508">
    <property type="term" value="P:proteolysis"/>
    <property type="evidence" value="ECO:0007669"/>
    <property type="project" value="UniProtKB-KW"/>
</dbReference>
<dbReference type="UniPathway" id="UPA00219"/>
<dbReference type="Pfam" id="PF00905">
    <property type="entry name" value="Transpeptidase"/>
    <property type="match status" value="1"/>
</dbReference>
<evidence type="ECO:0000259" key="15">
    <source>
        <dbReference type="Pfam" id="PF00905"/>
    </source>
</evidence>
<evidence type="ECO:0000256" key="7">
    <source>
        <dbReference type="ARBA" id="ARBA00022679"/>
    </source>
</evidence>
<dbReference type="EMBL" id="SNZR01000014">
    <property type="protein sequence ID" value="TDR88947.1"/>
    <property type="molecule type" value="Genomic_DNA"/>
</dbReference>
<dbReference type="GO" id="GO:0008658">
    <property type="term" value="F:penicillin binding"/>
    <property type="evidence" value="ECO:0007669"/>
    <property type="project" value="InterPro"/>
</dbReference>
<keyword evidence="8" id="KW-0378">Hydrolase</keyword>
<dbReference type="GO" id="GO:0009252">
    <property type="term" value="P:peptidoglycan biosynthetic process"/>
    <property type="evidence" value="ECO:0007669"/>
    <property type="project" value="UniProtKB-UniPathway"/>
</dbReference>
<dbReference type="GO" id="GO:0008360">
    <property type="term" value="P:regulation of cell shape"/>
    <property type="evidence" value="ECO:0007669"/>
    <property type="project" value="UniProtKB-KW"/>
</dbReference>
<evidence type="ECO:0000256" key="2">
    <source>
        <dbReference type="ARBA" id="ARBA00007090"/>
    </source>
</evidence>
<dbReference type="GO" id="GO:0071555">
    <property type="term" value="P:cell wall organization"/>
    <property type="evidence" value="ECO:0007669"/>
    <property type="project" value="UniProtKB-KW"/>
</dbReference>
<evidence type="ECO:0000256" key="14">
    <source>
        <dbReference type="ARBA" id="ARBA00049902"/>
    </source>
</evidence>
<keyword evidence="9" id="KW-0133">Cell shape</keyword>
<comment type="catalytic activity">
    <reaction evidence="13">
        <text>Preferential cleavage: (Ac)2-L-Lys-D-Ala-|-D-Ala. Also transpeptidation of peptidyl-alanyl moieties that are N-acyl substituents of D-alanine.</text>
        <dbReference type="EC" id="3.4.16.4"/>
    </reaction>
</comment>
<dbReference type="Proteomes" id="UP000295122">
    <property type="component" value="Unassembled WGS sequence"/>
</dbReference>
<evidence type="ECO:0000256" key="11">
    <source>
        <dbReference type="ARBA" id="ARBA00023268"/>
    </source>
</evidence>
<evidence type="ECO:0000256" key="10">
    <source>
        <dbReference type="ARBA" id="ARBA00022984"/>
    </source>
</evidence>
<dbReference type="GO" id="GO:0008955">
    <property type="term" value="F:peptidoglycan glycosyltransferase activity"/>
    <property type="evidence" value="ECO:0007669"/>
    <property type="project" value="UniProtKB-EC"/>
</dbReference>
<comment type="catalytic activity">
    <reaction evidence="14">
        <text>[GlcNAc-(1-&gt;4)-Mur2Ac(oyl-L-Ala-gamma-D-Glu-L-Lys-D-Ala-D-Ala)](n)-di-trans,octa-cis-undecaprenyl diphosphate + beta-D-GlcNAc-(1-&gt;4)-Mur2Ac(oyl-L-Ala-gamma-D-Glu-L-Lys-D-Ala-D-Ala)-di-trans,octa-cis-undecaprenyl diphosphate = [GlcNAc-(1-&gt;4)-Mur2Ac(oyl-L-Ala-gamma-D-Glu-L-Lys-D-Ala-D-Ala)](n+1)-di-trans,octa-cis-undecaprenyl diphosphate + di-trans,octa-cis-undecaprenyl diphosphate + H(+)</text>
        <dbReference type="Rhea" id="RHEA:23708"/>
        <dbReference type="Rhea" id="RHEA-COMP:9602"/>
        <dbReference type="Rhea" id="RHEA-COMP:9603"/>
        <dbReference type="ChEBI" id="CHEBI:15378"/>
        <dbReference type="ChEBI" id="CHEBI:58405"/>
        <dbReference type="ChEBI" id="CHEBI:60033"/>
        <dbReference type="ChEBI" id="CHEBI:78435"/>
        <dbReference type="EC" id="2.4.99.28"/>
    </reaction>
</comment>
<evidence type="ECO:0000256" key="13">
    <source>
        <dbReference type="ARBA" id="ARBA00034000"/>
    </source>
</evidence>
<comment type="similarity">
    <text evidence="3">In the N-terminal section; belongs to the glycosyltransferase 51 family.</text>
</comment>
<keyword evidence="11" id="KW-0511">Multifunctional enzyme</keyword>
<dbReference type="GO" id="GO:0030288">
    <property type="term" value="C:outer membrane-bounded periplasmic space"/>
    <property type="evidence" value="ECO:0007669"/>
    <property type="project" value="TreeGrafter"/>
</dbReference>
<dbReference type="Pfam" id="PF00912">
    <property type="entry name" value="Transgly"/>
    <property type="match status" value="1"/>
</dbReference>
<dbReference type="GO" id="GO:0009002">
    <property type="term" value="F:serine-type D-Ala-D-Ala carboxypeptidase activity"/>
    <property type="evidence" value="ECO:0007669"/>
    <property type="project" value="UniProtKB-EC"/>
</dbReference>
<dbReference type="SUPFAM" id="SSF53955">
    <property type="entry name" value="Lysozyme-like"/>
    <property type="match status" value="1"/>
</dbReference>
<evidence type="ECO:0000256" key="12">
    <source>
        <dbReference type="ARBA" id="ARBA00023316"/>
    </source>
</evidence>
<sequence>MTTTARAARIPGRTTSTFVVAAEEAARPVRLILSILDEGVTVLCAAMLGLLVLAQPAFRETGPGWLRSLDLSVTFLDREGSPIGRRGIRHDHSPRLADLPPHLIGAVLATEDDRFYRHWGIDPVGLVRALVANARADAIVQGGSTISQQLAKNIFLSNERTLERKINEAFLAFWLEGQLSKDQILQFYLDRAYMGGGTFGIEAASQFYFGKSARDVSLPEAAMLAGLFKAPSRFAPHLSLDAARQRAEAVLDRMVETGRIGQAEADAARRMPASLSERERSWQPDHYLDRAFREVQRLSVRGRLGPESILTVTTTLDSSLQRRAEAEVTAALEGDGKRLRVGEAAFVALQPDGAIRAMVGGLDYGSSQFNRATDALRQPGSSFKPLVYAAALAGTNLRPGSTVIDQQICIGTWCPQNYSRSHYGAISLTTALTHSLNTVAVRLSAEIGRVAGELTLSRQARYGRGRIIALAHALGIRSTLHDTPSLPLGASEVTPIGLVGAYAAFANGGHRIEPHAVVAIRDAGGSLLYEAARSAPRPARVLSSDVVGDMNAMLTRVVEAGTARRAAIPRQIVAGKTGTTSAYRDAWFVGFTGHLVAGIWMGNDDFKPTQRVTGGQLPASVWQKVMAFAHRDLPQMALPETEGILRLAEGRGGRIAEIGSSGSRRGFQEVSGRRSGFTVAR</sequence>
<dbReference type="PANTHER" id="PTHR32282:SF33">
    <property type="entry name" value="PEPTIDOGLYCAN GLYCOSYLTRANSFERASE"/>
    <property type="match status" value="1"/>
</dbReference>
<dbReference type="InterPro" id="IPR023346">
    <property type="entry name" value="Lysozyme-like_dom_sf"/>
</dbReference>
<dbReference type="Gene3D" id="1.10.3810.10">
    <property type="entry name" value="Biosynthetic peptidoglycan transglycosylase-like"/>
    <property type="match status" value="1"/>
</dbReference>
<comment type="similarity">
    <text evidence="2">In the C-terminal section; belongs to the transpeptidase family.</text>
</comment>
<evidence type="ECO:0000313" key="17">
    <source>
        <dbReference type="EMBL" id="TDR88947.1"/>
    </source>
</evidence>
<keyword evidence="7" id="KW-0808">Transferase</keyword>
<evidence type="ECO:0000256" key="6">
    <source>
        <dbReference type="ARBA" id="ARBA00022676"/>
    </source>
</evidence>
<comment type="caution">
    <text evidence="17">The sequence shown here is derived from an EMBL/GenBank/DDBJ whole genome shotgun (WGS) entry which is preliminary data.</text>
</comment>
<evidence type="ECO:0000259" key="16">
    <source>
        <dbReference type="Pfam" id="PF00912"/>
    </source>
</evidence>
<dbReference type="FunFam" id="1.10.3810.10:FF:000001">
    <property type="entry name" value="Penicillin-binding protein 1A"/>
    <property type="match status" value="1"/>
</dbReference>
<proteinExistence type="inferred from homology"/>
<name>A0A4R7BXL9_9HYPH</name>
<organism evidence="17 18">
    <name type="scientific">Enterovirga rhinocerotis</name>
    <dbReference type="NCBI Taxonomy" id="1339210"/>
    <lineage>
        <taxon>Bacteria</taxon>
        <taxon>Pseudomonadati</taxon>
        <taxon>Pseudomonadota</taxon>
        <taxon>Alphaproteobacteria</taxon>
        <taxon>Hyphomicrobiales</taxon>
        <taxon>Methylobacteriaceae</taxon>
        <taxon>Enterovirga</taxon>
    </lineage>
</organism>
<keyword evidence="6" id="KW-0328">Glycosyltransferase</keyword>
<accession>A0A4R7BXL9</accession>
<dbReference type="InterPro" id="IPR001264">
    <property type="entry name" value="Glyco_trans_51"/>
</dbReference>
<evidence type="ECO:0000256" key="5">
    <source>
        <dbReference type="ARBA" id="ARBA00022670"/>
    </source>
</evidence>
<evidence type="ECO:0000256" key="1">
    <source>
        <dbReference type="ARBA" id="ARBA00004752"/>
    </source>
</evidence>
<reference evidence="17 18" key="1">
    <citation type="submission" date="2019-03" db="EMBL/GenBank/DDBJ databases">
        <title>Genomic Encyclopedia of Type Strains, Phase IV (KMG-IV): sequencing the most valuable type-strain genomes for metagenomic binning, comparative biology and taxonomic classification.</title>
        <authorList>
            <person name="Goeker M."/>
        </authorList>
    </citation>
    <scope>NUCLEOTIDE SEQUENCE [LARGE SCALE GENOMIC DNA]</scope>
    <source>
        <strain evidence="17 18">DSM 25903</strain>
    </source>
</reference>
<dbReference type="InterPro" id="IPR050396">
    <property type="entry name" value="Glycosyltr_51/Transpeptidase"/>
</dbReference>
<dbReference type="SUPFAM" id="SSF56601">
    <property type="entry name" value="beta-lactamase/transpeptidase-like"/>
    <property type="match status" value="1"/>
</dbReference>
<dbReference type="OrthoDB" id="9766909at2"/>
<keyword evidence="5" id="KW-0645">Protease</keyword>
<gene>
    <name evidence="17" type="ORF">EV668_3432</name>
</gene>
<dbReference type="AlphaFoldDB" id="A0A4R7BXL9"/>
<evidence type="ECO:0000256" key="3">
    <source>
        <dbReference type="ARBA" id="ARBA00007739"/>
    </source>
</evidence>
<comment type="pathway">
    <text evidence="1">Cell wall biogenesis; peptidoglycan biosynthesis.</text>
</comment>
<keyword evidence="12" id="KW-0961">Cell wall biogenesis/degradation</keyword>
<dbReference type="PANTHER" id="PTHR32282">
    <property type="entry name" value="BINDING PROTEIN TRANSPEPTIDASE, PUTATIVE-RELATED"/>
    <property type="match status" value="1"/>
</dbReference>
<dbReference type="RefSeq" id="WP_133772270.1">
    <property type="nucleotide sequence ID" value="NZ_SNZR01000014.1"/>
</dbReference>
<evidence type="ECO:0000256" key="9">
    <source>
        <dbReference type="ARBA" id="ARBA00022960"/>
    </source>
</evidence>
<evidence type="ECO:0000256" key="8">
    <source>
        <dbReference type="ARBA" id="ARBA00022801"/>
    </source>
</evidence>
<dbReference type="NCBIfam" id="TIGR02074">
    <property type="entry name" value="PBP_1a_fam"/>
    <property type="match status" value="1"/>
</dbReference>
<protein>
    <submittedName>
        <fullName evidence="17">Penicillin-binding protein 1A</fullName>
    </submittedName>
</protein>
<keyword evidence="10" id="KW-0573">Peptidoglycan synthesis</keyword>
<keyword evidence="4" id="KW-0121">Carboxypeptidase</keyword>
<feature type="domain" description="Penicillin-binding protein transpeptidase" evidence="15">
    <location>
        <begin position="345"/>
        <end position="592"/>
    </location>
</feature>
<dbReference type="InterPro" id="IPR001460">
    <property type="entry name" value="PCN-bd_Tpept"/>
</dbReference>
<evidence type="ECO:0000256" key="4">
    <source>
        <dbReference type="ARBA" id="ARBA00022645"/>
    </source>
</evidence>
<feature type="domain" description="Glycosyl transferase family 51" evidence="16">
    <location>
        <begin position="90"/>
        <end position="254"/>
    </location>
</feature>
<dbReference type="InterPro" id="IPR012338">
    <property type="entry name" value="Beta-lactam/transpept-like"/>
</dbReference>
<dbReference type="Gene3D" id="3.40.710.10">
    <property type="entry name" value="DD-peptidase/beta-lactamase superfamily"/>
    <property type="match status" value="1"/>
</dbReference>
<dbReference type="InterPro" id="IPR036950">
    <property type="entry name" value="PBP_transglycosylase"/>
</dbReference>
<evidence type="ECO:0000313" key="18">
    <source>
        <dbReference type="Proteomes" id="UP000295122"/>
    </source>
</evidence>
<keyword evidence="18" id="KW-1185">Reference proteome</keyword>